<evidence type="ECO:0000256" key="2">
    <source>
        <dbReference type="ARBA" id="ARBA00022792"/>
    </source>
</evidence>
<feature type="active site" evidence="7">
    <location>
        <position position="54"/>
    </location>
</feature>
<dbReference type="EMBL" id="JAGSXJ010000025">
    <property type="protein sequence ID" value="KAH6675334.1"/>
    <property type="molecule type" value="Genomic_DNA"/>
</dbReference>
<dbReference type="Pfam" id="PF10502">
    <property type="entry name" value="Peptidase_S26"/>
    <property type="match status" value="2"/>
</dbReference>
<name>A0A9P8V5T8_9PEZI</name>
<comment type="subcellular location">
    <subcellularLocation>
        <location evidence="1">Mitochondrion inner membrane</location>
    </subcellularLocation>
</comment>
<dbReference type="InterPro" id="IPR019533">
    <property type="entry name" value="Peptidase_S26"/>
</dbReference>
<keyword evidence="10" id="KW-1185">Reference proteome</keyword>
<feature type="domain" description="Peptidase S26" evidence="8">
    <location>
        <begin position="34"/>
        <end position="109"/>
    </location>
</feature>
<keyword evidence="3" id="KW-0378">Hydrolase</keyword>
<keyword evidence="4" id="KW-0496">Mitochondrion</keyword>
<dbReference type="SUPFAM" id="SSF51306">
    <property type="entry name" value="LexA/Signal peptidase"/>
    <property type="match status" value="1"/>
</dbReference>
<gene>
    <name evidence="9" type="ORF">F5X68DRAFT_214329</name>
</gene>
<evidence type="ECO:0000256" key="4">
    <source>
        <dbReference type="ARBA" id="ARBA00023128"/>
    </source>
</evidence>
<evidence type="ECO:0000256" key="6">
    <source>
        <dbReference type="ARBA" id="ARBA00038445"/>
    </source>
</evidence>
<dbReference type="AlphaFoldDB" id="A0A9P8V5T8"/>
<dbReference type="InterPro" id="IPR052064">
    <property type="entry name" value="Mito_IMP1_subunit"/>
</dbReference>
<dbReference type="InterPro" id="IPR019757">
    <property type="entry name" value="Pept_S26A_signal_pept_1_Lys-AS"/>
</dbReference>
<dbReference type="GO" id="GO:0006627">
    <property type="term" value="P:protein processing involved in protein targeting to mitochondrion"/>
    <property type="evidence" value="ECO:0007669"/>
    <property type="project" value="TreeGrafter"/>
</dbReference>
<evidence type="ECO:0000313" key="10">
    <source>
        <dbReference type="Proteomes" id="UP000770015"/>
    </source>
</evidence>
<dbReference type="Proteomes" id="UP000770015">
    <property type="component" value="Unassembled WGS sequence"/>
</dbReference>
<dbReference type="CDD" id="cd06530">
    <property type="entry name" value="S26_SPase_I"/>
    <property type="match status" value="1"/>
</dbReference>
<organism evidence="9 10">
    <name type="scientific">Plectosphaerella plurivora</name>
    <dbReference type="NCBI Taxonomy" id="936078"/>
    <lineage>
        <taxon>Eukaryota</taxon>
        <taxon>Fungi</taxon>
        <taxon>Dikarya</taxon>
        <taxon>Ascomycota</taxon>
        <taxon>Pezizomycotina</taxon>
        <taxon>Sordariomycetes</taxon>
        <taxon>Hypocreomycetidae</taxon>
        <taxon>Glomerellales</taxon>
        <taxon>Plectosphaerellaceae</taxon>
        <taxon>Plectosphaerella</taxon>
    </lineage>
</organism>
<evidence type="ECO:0000313" key="9">
    <source>
        <dbReference type="EMBL" id="KAH6675334.1"/>
    </source>
</evidence>
<accession>A0A9P8V5T8</accession>
<keyword evidence="5" id="KW-0472">Membrane</keyword>
<sequence length="195" mass="21569">MLAFFRLFSTRTSIPNRPPYRRALLWFFGSAEMLCAAHVFTENICTISSAEGPSMTPTLPATGSWLLINCMHRRGRDIRVGDLVAYRIPIFAHSRGVKRVVGMPGDYVLLETPGGPNPNASMIQVPEGHCWLVGDNLEASRDSRMFGPVPLALVDGKVDATFTSHNPGVSRKWSWVVNPFDEERQTGPAPTTLSR</sequence>
<comment type="caution">
    <text evidence="9">The sequence shown here is derived from an EMBL/GenBank/DDBJ whole genome shotgun (WGS) entry which is preliminary data.</text>
</comment>
<evidence type="ECO:0000256" key="1">
    <source>
        <dbReference type="ARBA" id="ARBA00004273"/>
    </source>
</evidence>
<reference evidence="9" key="1">
    <citation type="journal article" date="2021" name="Nat. Commun.">
        <title>Genetic determinants of endophytism in the Arabidopsis root mycobiome.</title>
        <authorList>
            <person name="Mesny F."/>
            <person name="Miyauchi S."/>
            <person name="Thiergart T."/>
            <person name="Pickel B."/>
            <person name="Atanasova L."/>
            <person name="Karlsson M."/>
            <person name="Huettel B."/>
            <person name="Barry K.W."/>
            <person name="Haridas S."/>
            <person name="Chen C."/>
            <person name="Bauer D."/>
            <person name="Andreopoulos W."/>
            <person name="Pangilinan J."/>
            <person name="LaButti K."/>
            <person name="Riley R."/>
            <person name="Lipzen A."/>
            <person name="Clum A."/>
            <person name="Drula E."/>
            <person name="Henrissat B."/>
            <person name="Kohler A."/>
            <person name="Grigoriev I.V."/>
            <person name="Martin F.M."/>
            <person name="Hacquard S."/>
        </authorList>
    </citation>
    <scope>NUCLEOTIDE SEQUENCE</scope>
    <source>
        <strain evidence="9">MPI-SDFR-AT-0117</strain>
    </source>
</reference>
<dbReference type="PRINTS" id="PR00727">
    <property type="entry name" value="LEADERPTASE"/>
</dbReference>
<dbReference type="InterPro" id="IPR036286">
    <property type="entry name" value="LexA/Signal_pep-like_sf"/>
</dbReference>
<proteinExistence type="inferred from homology"/>
<dbReference type="PANTHER" id="PTHR12383:SF16">
    <property type="entry name" value="MITOCHONDRIAL INNER MEMBRANE PROTEASE SUBUNIT 1"/>
    <property type="match status" value="1"/>
</dbReference>
<evidence type="ECO:0000259" key="8">
    <source>
        <dbReference type="Pfam" id="PF10502"/>
    </source>
</evidence>
<dbReference type="Gene3D" id="2.10.109.10">
    <property type="entry name" value="Umud Fragment, subunit A"/>
    <property type="match status" value="1"/>
</dbReference>
<evidence type="ECO:0000256" key="7">
    <source>
        <dbReference type="PIRSR" id="PIRSR600223-1"/>
    </source>
</evidence>
<evidence type="ECO:0000256" key="5">
    <source>
        <dbReference type="ARBA" id="ARBA00023136"/>
    </source>
</evidence>
<dbReference type="OrthoDB" id="308440at2759"/>
<dbReference type="GO" id="GO:0042720">
    <property type="term" value="C:mitochondrial inner membrane peptidase complex"/>
    <property type="evidence" value="ECO:0007669"/>
    <property type="project" value="TreeGrafter"/>
</dbReference>
<feature type="active site" evidence="7">
    <location>
        <position position="98"/>
    </location>
</feature>
<dbReference type="GO" id="GO:0006465">
    <property type="term" value="P:signal peptide processing"/>
    <property type="evidence" value="ECO:0007669"/>
    <property type="project" value="InterPro"/>
</dbReference>
<dbReference type="GO" id="GO:0004252">
    <property type="term" value="F:serine-type endopeptidase activity"/>
    <property type="evidence" value="ECO:0007669"/>
    <property type="project" value="InterPro"/>
</dbReference>
<comment type="similarity">
    <text evidence="6">Belongs to the peptidase S26 family. IMP1 subfamily.</text>
</comment>
<protein>
    <submittedName>
        <fullName evidence="9">Peptidase S24/S26A/S26B/S26C</fullName>
    </submittedName>
</protein>
<keyword evidence="2" id="KW-0999">Mitochondrion inner membrane</keyword>
<dbReference type="PROSITE" id="PS00760">
    <property type="entry name" value="SPASE_I_2"/>
    <property type="match status" value="1"/>
</dbReference>
<evidence type="ECO:0000256" key="3">
    <source>
        <dbReference type="ARBA" id="ARBA00022801"/>
    </source>
</evidence>
<feature type="domain" description="Peptidase S26" evidence="8">
    <location>
        <begin position="124"/>
        <end position="161"/>
    </location>
</feature>
<dbReference type="InterPro" id="IPR000223">
    <property type="entry name" value="Pept_S26A_signal_pept_1"/>
</dbReference>
<dbReference type="PANTHER" id="PTHR12383">
    <property type="entry name" value="PROTEASE FAMILY S26 MITOCHONDRIAL INNER MEMBRANE PROTEASE-RELATED"/>
    <property type="match status" value="1"/>
</dbReference>